<name>A0A261G4Z3_9BIFI</name>
<dbReference type="NCBIfam" id="NF005914">
    <property type="entry name" value="PRK07907.1"/>
    <property type="match status" value="1"/>
</dbReference>
<organism evidence="5 6">
    <name type="scientific">Bifidobacterium hapali</name>
    <dbReference type="NCBI Taxonomy" id="1630172"/>
    <lineage>
        <taxon>Bacteria</taxon>
        <taxon>Bacillati</taxon>
        <taxon>Actinomycetota</taxon>
        <taxon>Actinomycetes</taxon>
        <taxon>Bifidobacteriales</taxon>
        <taxon>Bifidobacteriaceae</taxon>
        <taxon>Bifidobacterium</taxon>
    </lineage>
</organism>
<dbReference type="InterPro" id="IPR002933">
    <property type="entry name" value="Peptidase_M20"/>
</dbReference>
<dbReference type="Pfam" id="PF07687">
    <property type="entry name" value="M20_dimer"/>
    <property type="match status" value="1"/>
</dbReference>
<dbReference type="Pfam" id="PF01546">
    <property type="entry name" value="Peptidase_M20"/>
    <property type="match status" value="1"/>
</dbReference>
<dbReference type="CDD" id="cd03893">
    <property type="entry name" value="M20_Dipept_like"/>
    <property type="match status" value="1"/>
</dbReference>
<dbReference type="RefSeq" id="WP_094729156.1">
    <property type="nucleotide sequence ID" value="NZ_MWWY01000006.1"/>
</dbReference>
<dbReference type="PANTHER" id="PTHR43270">
    <property type="entry name" value="BETA-ALA-HIS DIPEPTIDASE"/>
    <property type="match status" value="1"/>
</dbReference>
<dbReference type="OrthoDB" id="9761532at2"/>
<dbReference type="Gene3D" id="3.30.70.360">
    <property type="match status" value="1"/>
</dbReference>
<sequence>MTVLSVDDIRSRVDADFDRILDVLSKKIALASISAHGITGEHMKRSAEFVAAELAKVGIDAQVVQSHNPDGTPGAWEVIGSHIVDPNAPTVLLYAHHDVQPVPDKAAWDTDPFVATTIGDRLYGRGSADDGGGIAIHCGALHALGDALSVNIKVFIEGEEEMGSASFIPFIESHRDDFDSDVIIVADSGNWSAQIPSLTTSLRGNTGVDVTVRSLTHPVHSGQYGGPILDSNTLAAMLISSLYDENGDLAVPGIAADEPVGGLQQDVDEAGVRADAGVVDGYELAGTGSLAARLWTKPSLTVIGFDAHPVDGSFNVISPETRFRLSLRTAPSQRPEEAQAALADFLRARAPFGAEVEVEPTDNGMGWAMDPNAEATRDALEAMREAFGVEPINQGQGGSIPFIPELQRIFPSAQVLVTGPEDPKANAHSPNESISLYGLKHNIITEALLLAKLGK</sequence>
<dbReference type="EMBL" id="MWWY01000006">
    <property type="protein sequence ID" value="OZG66255.1"/>
    <property type="molecule type" value="Genomic_DNA"/>
</dbReference>
<dbReference type="Proteomes" id="UP000216074">
    <property type="component" value="Unassembled WGS sequence"/>
</dbReference>
<proteinExistence type="predicted"/>
<evidence type="ECO:0000256" key="3">
    <source>
        <dbReference type="ARBA" id="ARBA00022801"/>
    </source>
</evidence>
<keyword evidence="3" id="KW-0378">Hydrolase</keyword>
<evidence type="ECO:0000259" key="4">
    <source>
        <dbReference type="Pfam" id="PF07687"/>
    </source>
</evidence>
<keyword evidence="6" id="KW-1185">Reference proteome</keyword>
<keyword evidence="2" id="KW-0479">Metal-binding</keyword>
<evidence type="ECO:0000313" key="5">
    <source>
        <dbReference type="EMBL" id="OZG66255.1"/>
    </source>
</evidence>
<dbReference type="PANTHER" id="PTHR43270:SF12">
    <property type="entry name" value="SUCCINYL-DIAMINOPIMELATE DESUCCINYLASE"/>
    <property type="match status" value="1"/>
</dbReference>
<dbReference type="InterPro" id="IPR011650">
    <property type="entry name" value="Peptidase_M20_dimer"/>
</dbReference>
<dbReference type="InterPro" id="IPR051458">
    <property type="entry name" value="Cyt/Met_Dipeptidase"/>
</dbReference>
<evidence type="ECO:0000313" key="6">
    <source>
        <dbReference type="Proteomes" id="UP000216074"/>
    </source>
</evidence>
<keyword evidence="1" id="KW-0645">Protease</keyword>
<dbReference type="AlphaFoldDB" id="A0A261G4Z3"/>
<evidence type="ECO:0000256" key="1">
    <source>
        <dbReference type="ARBA" id="ARBA00022670"/>
    </source>
</evidence>
<reference evidence="5 6" key="1">
    <citation type="journal article" date="2017" name="BMC Genomics">
        <title>Comparative genomic and phylogenomic analyses of the Bifidobacteriaceae family.</title>
        <authorList>
            <person name="Lugli G.A."/>
            <person name="Milani C."/>
            <person name="Turroni F."/>
            <person name="Duranti S."/>
            <person name="Mancabelli L."/>
            <person name="Mangifesta M."/>
            <person name="Ferrario C."/>
            <person name="Modesto M."/>
            <person name="Mattarelli P."/>
            <person name="Jiri K."/>
            <person name="van Sinderen D."/>
            <person name="Ventura M."/>
        </authorList>
    </citation>
    <scope>NUCLEOTIDE SEQUENCE [LARGE SCALE GENOMIC DNA]</scope>
    <source>
        <strain evidence="5 6">DSM 100202</strain>
    </source>
</reference>
<protein>
    <submittedName>
        <fullName evidence="5">Peptidase</fullName>
    </submittedName>
</protein>
<dbReference type="GO" id="GO:0006508">
    <property type="term" value="P:proteolysis"/>
    <property type="evidence" value="ECO:0007669"/>
    <property type="project" value="UniProtKB-KW"/>
</dbReference>
<gene>
    <name evidence="5" type="ORF">BHAP_0423</name>
</gene>
<evidence type="ECO:0000256" key="2">
    <source>
        <dbReference type="ARBA" id="ARBA00022723"/>
    </source>
</evidence>
<dbReference type="Gene3D" id="3.40.630.10">
    <property type="entry name" value="Zn peptidases"/>
    <property type="match status" value="1"/>
</dbReference>
<dbReference type="SUPFAM" id="SSF53187">
    <property type="entry name" value="Zn-dependent exopeptidases"/>
    <property type="match status" value="1"/>
</dbReference>
<feature type="domain" description="Peptidase M20 dimerisation" evidence="4">
    <location>
        <begin position="201"/>
        <end position="351"/>
    </location>
</feature>
<dbReference type="GO" id="GO:0008233">
    <property type="term" value="F:peptidase activity"/>
    <property type="evidence" value="ECO:0007669"/>
    <property type="project" value="UniProtKB-KW"/>
</dbReference>
<comment type="caution">
    <text evidence="5">The sequence shown here is derived from an EMBL/GenBank/DDBJ whole genome shotgun (WGS) entry which is preliminary data.</text>
</comment>
<dbReference type="GO" id="GO:0046872">
    <property type="term" value="F:metal ion binding"/>
    <property type="evidence" value="ECO:0007669"/>
    <property type="project" value="UniProtKB-KW"/>
</dbReference>
<accession>A0A261G4Z3</accession>